<dbReference type="FunFam" id="3.30.470.20:FF:000032">
    <property type="entry name" value="tubulin monoglycylase TTLL3 isoform X2"/>
    <property type="match status" value="1"/>
</dbReference>
<gene>
    <name evidence="9" type="primary">LOC107273341</name>
</gene>
<evidence type="ECO:0000313" key="9">
    <source>
        <dbReference type="RefSeq" id="XP_015606917.1"/>
    </source>
</evidence>
<proteinExistence type="predicted"/>
<dbReference type="PANTHER" id="PTHR45870:SF2">
    <property type="entry name" value="TUBULIN MONOGLYCYLASE TTLL3"/>
    <property type="match status" value="1"/>
</dbReference>
<dbReference type="GO" id="GO:0003341">
    <property type="term" value="P:cilium movement"/>
    <property type="evidence" value="ECO:0007669"/>
    <property type="project" value="TreeGrafter"/>
</dbReference>
<dbReference type="InterPro" id="IPR051437">
    <property type="entry name" value="TTLL_monoglycylase"/>
</dbReference>
<keyword evidence="2" id="KW-0963">Cytoplasm</keyword>
<evidence type="ECO:0000256" key="3">
    <source>
        <dbReference type="ARBA" id="ARBA00022598"/>
    </source>
</evidence>
<dbReference type="RefSeq" id="XP_015606917.1">
    <property type="nucleotide sequence ID" value="XM_015751431.2"/>
</dbReference>
<dbReference type="SUPFAM" id="SSF56059">
    <property type="entry name" value="Glutathione synthetase ATP-binding domain-like"/>
    <property type="match status" value="1"/>
</dbReference>
<protein>
    <submittedName>
        <fullName evidence="9">Tubulin glycylase 3A</fullName>
    </submittedName>
</protein>
<evidence type="ECO:0000313" key="8">
    <source>
        <dbReference type="Proteomes" id="UP000694920"/>
    </source>
</evidence>
<dbReference type="Gene3D" id="3.30.470.20">
    <property type="entry name" value="ATP-grasp fold, B domain"/>
    <property type="match status" value="1"/>
</dbReference>
<dbReference type="InterPro" id="IPR004344">
    <property type="entry name" value="TTL/TTLL_fam"/>
</dbReference>
<dbReference type="PANTHER" id="PTHR45870">
    <property type="entry name" value="TUBULIN MONOGLYCYLASE TTLL3"/>
    <property type="match status" value="1"/>
</dbReference>
<evidence type="ECO:0000256" key="4">
    <source>
        <dbReference type="ARBA" id="ARBA00022741"/>
    </source>
</evidence>
<evidence type="ECO:0000256" key="7">
    <source>
        <dbReference type="SAM" id="MobiDB-lite"/>
    </source>
</evidence>
<feature type="region of interest" description="Disordered" evidence="7">
    <location>
        <begin position="825"/>
        <end position="860"/>
    </location>
</feature>
<feature type="compositionally biased region" description="Basic residues" evidence="7">
    <location>
        <begin position="850"/>
        <end position="860"/>
    </location>
</feature>
<sequence>MNVNDAESESPGSQDAEKMEKIENDEGKDESLDISEKSITIARDTDSILKSENGCDSVSSKTGSNELNSILPPTLQERFLRIKRIVKDAIAAHRTFMIYGRSRVVRECMLKRGWCEKFYKKITNADQHMTVDSSPVALLAGIGDLKDQQSERQLISKMLSNHTVDFLWNTGSDWPGWPTQDNKTTIFNRFCRAGFTSKVGLCSNVRQMHWYYEAGVANTLFPRCYNICQGDQMHAFVEDFRFTACLSLLKWLVDKINTEGENATRSPTGTIPLKALDFAIRRCSDYIGAQSHEDIDQEVERVWSHQWDQFICWYYKIIQGQAVFVRNNVPFHKYFLASRHILKRIRKYWPQLDMDGITNVWILKPGNKSRGRGITLMNRLEDVVAKVNPANKSDTRYVVQKYIERPFLVYSTKFDIRQWFIVSCAQPLTLWMYRESYLRFCSQKFCLTDFHESIHLCNHAIQCKYKNSNDRDPALPSDNMWDATTFKQFLKTQGHNDAWDELIYPGMKQGLVGSLLASQEAMDRRKNSFELYGADFMVMEDFSVWLIEINSHPDMNYTTSVTTRLCRQVMEDTIKVVIDFREDKNADTGEFELAYRQRMPSCQPYLGAALSLQGTRITACEKKHNSNSQDSKLSLVSKSPPISLPKKKSTVHSYIGPVIVDLIEELEIQLDQEFYTCYKLESPKMRQSLPATAPSKSSKPSLVSVKHESTATSTSAAITSQNTKIKSPALNQKNSSKPIGNSKSPRQKTKSKSRTAATAIVNTRSDASSERQSLISKIMKLQQQSDRSVLLKSEKSQAKQNEEKIISTAMRDAISKYKRNGTVPLEVPPLPSLLIPSSTGKTKNKNQGPQRKKNPQKKKKILLDITDMYAVGLGLTK</sequence>
<dbReference type="Proteomes" id="UP000694920">
    <property type="component" value="Unplaced"/>
</dbReference>
<feature type="region of interest" description="Disordered" evidence="7">
    <location>
        <begin position="688"/>
        <end position="771"/>
    </location>
</feature>
<name>A0AAJ7FT39_CEPCN</name>
<dbReference type="GO" id="GO:0005524">
    <property type="term" value="F:ATP binding"/>
    <property type="evidence" value="ECO:0007669"/>
    <property type="project" value="UniProtKB-KW"/>
</dbReference>
<keyword evidence="8" id="KW-1185">Reference proteome</keyword>
<keyword evidence="5" id="KW-0067">ATP-binding</keyword>
<evidence type="ECO:0000256" key="6">
    <source>
        <dbReference type="ARBA" id="ARBA00023212"/>
    </source>
</evidence>
<comment type="subcellular location">
    <subcellularLocation>
        <location evidence="1">Cytoplasm</location>
        <location evidence="1">Cytoskeleton</location>
    </subcellularLocation>
</comment>
<dbReference type="Pfam" id="PF03133">
    <property type="entry name" value="TTL"/>
    <property type="match status" value="1"/>
</dbReference>
<feature type="compositionally biased region" description="Polar residues" evidence="7">
    <location>
        <begin position="754"/>
        <end position="771"/>
    </location>
</feature>
<feature type="compositionally biased region" description="Polar residues" evidence="7">
    <location>
        <begin position="1"/>
        <end position="13"/>
    </location>
</feature>
<accession>A0AAJ7FT39</accession>
<dbReference type="GO" id="GO:0015630">
    <property type="term" value="C:microtubule cytoskeleton"/>
    <property type="evidence" value="ECO:0007669"/>
    <property type="project" value="TreeGrafter"/>
</dbReference>
<dbReference type="AlphaFoldDB" id="A0AAJ7FT39"/>
<evidence type="ECO:0000256" key="2">
    <source>
        <dbReference type="ARBA" id="ARBA00022490"/>
    </source>
</evidence>
<keyword evidence="4" id="KW-0547">Nucleotide-binding</keyword>
<keyword evidence="6" id="KW-0206">Cytoskeleton</keyword>
<feature type="compositionally biased region" description="Polar residues" evidence="7">
    <location>
        <begin position="721"/>
        <end position="744"/>
    </location>
</feature>
<evidence type="ECO:0000256" key="5">
    <source>
        <dbReference type="ARBA" id="ARBA00022840"/>
    </source>
</evidence>
<dbReference type="GO" id="GO:0005930">
    <property type="term" value="C:axoneme"/>
    <property type="evidence" value="ECO:0007669"/>
    <property type="project" value="TreeGrafter"/>
</dbReference>
<organism evidence="8 9">
    <name type="scientific">Cephus cinctus</name>
    <name type="common">Wheat stem sawfly</name>
    <dbReference type="NCBI Taxonomy" id="211228"/>
    <lineage>
        <taxon>Eukaryota</taxon>
        <taxon>Metazoa</taxon>
        <taxon>Ecdysozoa</taxon>
        <taxon>Arthropoda</taxon>
        <taxon>Hexapoda</taxon>
        <taxon>Insecta</taxon>
        <taxon>Pterygota</taxon>
        <taxon>Neoptera</taxon>
        <taxon>Endopterygota</taxon>
        <taxon>Hymenoptera</taxon>
        <taxon>Cephoidea</taxon>
        <taxon>Cephidae</taxon>
        <taxon>Cephus</taxon>
    </lineage>
</organism>
<feature type="region of interest" description="Disordered" evidence="7">
    <location>
        <begin position="1"/>
        <end position="38"/>
    </location>
</feature>
<dbReference type="PROSITE" id="PS51221">
    <property type="entry name" value="TTL"/>
    <property type="match status" value="1"/>
</dbReference>
<reference evidence="9" key="1">
    <citation type="submission" date="2025-08" db="UniProtKB">
        <authorList>
            <consortium name="RefSeq"/>
        </authorList>
    </citation>
    <scope>IDENTIFICATION</scope>
</reference>
<dbReference type="KEGG" id="ccin:107273341"/>
<feature type="compositionally biased region" description="Basic and acidic residues" evidence="7">
    <location>
        <begin position="15"/>
        <end position="36"/>
    </location>
</feature>
<keyword evidence="3" id="KW-0436">Ligase</keyword>
<dbReference type="GO" id="GO:0070736">
    <property type="term" value="F:protein-glycine ligase activity, initiating"/>
    <property type="evidence" value="ECO:0007669"/>
    <property type="project" value="TreeGrafter"/>
</dbReference>
<dbReference type="GO" id="GO:0060271">
    <property type="term" value="P:cilium assembly"/>
    <property type="evidence" value="ECO:0007669"/>
    <property type="project" value="TreeGrafter"/>
</dbReference>
<feature type="compositionally biased region" description="Low complexity" evidence="7">
    <location>
        <begin position="688"/>
        <end position="720"/>
    </location>
</feature>
<dbReference type="GeneID" id="107273341"/>
<evidence type="ECO:0000256" key="1">
    <source>
        <dbReference type="ARBA" id="ARBA00004245"/>
    </source>
</evidence>